<keyword evidence="5 8" id="KW-0472">Membrane</keyword>
<dbReference type="SUPFAM" id="SSF161070">
    <property type="entry name" value="SNF-like"/>
    <property type="match status" value="2"/>
</dbReference>
<proteinExistence type="inferred from homology"/>
<feature type="transmembrane region" description="Helical" evidence="8">
    <location>
        <begin position="199"/>
        <end position="218"/>
    </location>
</feature>
<feature type="transmembrane region" description="Helical" evidence="8">
    <location>
        <begin position="265"/>
        <end position="288"/>
    </location>
</feature>
<feature type="compositionally biased region" description="Basic and acidic residues" evidence="7">
    <location>
        <begin position="33"/>
        <end position="53"/>
    </location>
</feature>
<evidence type="ECO:0000256" key="4">
    <source>
        <dbReference type="ARBA" id="ARBA00022989"/>
    </source>
</evidence>
<evidence type="ECO:0000313" key="10">
    <source>
        <dbReference type="Proteomes" id="UP001217089"/>
    </source>
</evidence>
<sequence>MSKPIKSRETPIHSLCYENVAFTISYPSAGKDINENRDSCGKRRVNRDNKSELKNSNTETGLENTKTGVFKRITKSSIVESLRNKFQKKDNTTKCDLAATETDLEDVKFTASSEKIRTQQMSQSEKSLLPRNGCYLEADKDMLEKVDENDRNLSNKEPERETWGKKLDFMLSVIGFAVDLGNVWRFPYICYKNGGGAFLIPYAVMLVFLGMPLFYMELALGQYQRSGAISVWQRICPMFTAYLCIIFVFVYYIVVLAYLCIIFVFVYYIVVLAYLCIILYLLFVYYIVGLGYGICLVATFVGMYYNTVIAWSVYYLFASFQSEVPWAHCNNEWNTPNCISVTDGYNKSQVTNHSMLAAAEYYLFKVLEIQKSDGIDKIGSPKWELVLCLFGTFVVIYFCLWRGIKSSGKAVWVTATLPYIVLIVLLVRGCTLPGAANGILYYVKPQWHRLTDITVWLDAAAQIFFSLGPGFGTLLALSSYNKFNNNCYFDAVITSIINCLTSVLAGFVVFSILGYMSYVQGRDIDKVAVEGPGLVFVVYPEAIASLDGSVFWSIIFFLMLITLGLDSTFGGLEAVITGVLDSFGVVKNRRELFVLGLCCYCFLGSLGTTTYGGQYVINLLDRHAAPISLLFICFIEAIAGVQKFSNDIRSMLGYEPGIFWKVCWVGICPICLIALFVLSIWAYDGMALEGYTYPGWSLAVGWCITCSSLICIPIYIVYKFITTPGTFKQVDLIYSSSDHNIITSILMRLPIVTKVTYFNEKDSSQSEGYLNSNKELQHYRILDLDEEIYLKGNNARINDYRRRIIYNVDKTKSFILHVHLYFKVFVKAFKNKKRTL</sequence>
<feature type="transmembrane region" description="Helical" evidence="8">
    <location>
        <begin position="550"/>
        <end position="580"/>
    </location>
</feature>
<feature type="transmembrane region" description="Helical" evidence="8">
    <location>
        <begin position="489"/>
        <end position="513"/>
    </location>
</feature>
<comment type="similarity">
    <text evidence="6">Belongs to the sodium:neurotransmitter symporter (SNF) (TC 2.A.22) family.</text>
</comment>
<dbReference type="PANTHER" id="PTHR11616:SF279">
    <property type="entry name" value="SODIUM-DEPENDENT SEROTONIN TRANSPORTER"/>
    <property type="match status" value="1"/>
</dbReference>
<protein>
    <recommendedName>
        <fullName evidence="6">Transporter</fullName>
    </recommendedName>
</protein>
<feature type="transmembrane region" description="Helical" evidence="8">
    <location>
        <begin position="239"/>
        <end position="259"/>
    </location>
</feature>
<reference evidence="9 10" key="1">
    <citation type="submission" date="2022-12" db="EMBL/GenBank/DDBJ databases">
        <title>Chromosome-level genome of Tegillarca granosa.</title>
        <authorList>
            <person name="Kim J."/>
        </authorList>
    </citation>
    <scope>NUCLEOTIDE SEQUENCE [LARGE SCALE GENOMIC DNA]</scope>
    <source>
        <strain evidence="9">Teg-2019</strain>
        <tissue evidence="9">Adductor muscle</tissue>
    </source>
</reference>
<comment type="subcellular location">
    <subcellularLocation>
        <location evidence="1">Membrane</location>
        <topology evidence="1">Multi-pass membrane protein</topology>
    </subcellularLocation>
</comment>
<dbReference type="PRINTS" id="PR00176">
    <property type="entry name" value="NANEUSMPORT"/>
</dbReference>
<keyword evidence="6" id="KW-0769">Symport</keyword>
<keyword evidence="2 6" id="KW-0813">Transport</keyword>
<name>A0ABQ9F4N4_TEGGR</name>
<keyword evidence="3 6" id="KW-0812">Transmembrane</keyword>
<accession>A0ABQ9F4N4</accession>
<evidence type="ECO:0000256" key="2">
    <source>
        <dbReference type="ARBA" id="ARBA00022448"/>
    </source>
</evidence>
<comment type="caution">
    <text evidence="9">The sequence shown here is derived from an EMBL/GenBank/DDBJ whole genome shotgun (WGS) entry which is preliminary data.</text>
</comment>
<dbReference type="Pfam" id="PF00209">
    <property type="entry name" value="SNF"/>
    <property type="match status" value="2"/>
</dbReference>
<feature type="transmembrane region" description="Helical" evidence="8">
    <location>
        <begin position="592"/>
        <end position="611"/>
    </location>
</feature>
<evidence type="ECO:0000256" key="3">
    <source>
        <dbReference type="ARBA" id="ARBA00022692"/>
    </source>
</evidence>
<organism evidence="9 10">
    <name type="scientific">Tegillarca granosa</name>
    <name type="common">Malaysian cockle</name>
    <name type="synonym">Anadara granosa</name>
    <dbReference type="NCBI Taxonomy" id="220873"/>
    <lineage>
        <taxon>Eukaryota</taxon>
        <taxon>Metazoa</taxon>
        <taxon>Spiralia</taxon>
        <taxon>Lophotrochozoa</taxon>
        <taxon>Mollusca</taxon>
        <taxon>Bivalvia</taxon>
        <taxon>Autobranchia</taxon>
        <taxon>Pteriomorphia</taxon>
        <taxon>Arcoida</taxon>
        <taxon>Arcoidea</taxon>
        <taxon>Arcidae</taxon>
        <taxon>Tegillarca</taxon>
    </lineage>
</organism>
<evidence type="ECO:0000256" key="5">
    <source>
        <dbReference type="ARBA" id="ARBA00023136"/>
    </source>
</evidence>
<dbReference type="EMBL" id="JARBDR010000440">
    <property type="protein sequence ID" value="KAJ8312336.1"/>
    <property type="molecule type" value="Genomic_DNA"/>
</dbReference>
<dbReference type="PROSITE" id="PS00610">
    <property type="entry name" value="NA_NEUROTRAN_SYMP_1"/>
    <property type="match status" value="1"/>
</dbReference>
<dbReference type="PROSITE" id="PS50267">
    <property type="entry name" value="NA_NEUROTRAN_SYMP_3"/>
    <property type="match status" value="1"/>
</dbReference>
<feature type="transmembrane region" description="Helical" evidence="8">
    <location>
        <begin position="695"/>
        <end position="718"/>
    </location>
</feature>
<dbReference type="PROSITE" id="PS00754">
    <property type="entry name" value="NA_NEUROTRAN_SYMP_2"/>
    <property type="match status" value="1"/>
</dbReference>
<evidence type="ECO:0000256" key="8">
    <source>
        <dbReference type="SAM" id="Phobius"/>
    </source>
</evidence>
<evidence type="ECO:0000256" key="1">
    <source>
        <dbReference type="ARBA" id="ARBA00004141"/>
    </source>
</evidence>
<feature type="region of interest" description="Disordered" evidence="7">
    <location>
        <begin position="33"/>
        <end position="62"/>
    </location>
</feature>
<feature type="transmembrane region" description="Helical" evidence="8">
    <location>
        <begin position="623"/>
        <end position="641"/>
    </location>
</feature>
<dbReference type="Proteomes" id="UP001217089">
    <property type="component" value="Unassembled WGS sequence"/>
</dbReference>
<feature type="transmembrane region" description="Helical" evidence="8">
    <location>
        <begin position="416"/>
        <end position="443"/>
    </location>
</feature>
<dbReference type="PANTHER" id="PTHR11616">
    <property type="entry name" value="SODIUM/CHLORIDE DEPENDENT TRANSPORTER"/>
    <property type="match status" value="1"/>
</dbReference>
<evidence type="ECO:0000256" key="6">
    <source>
        <dbReference type="RuleBase" id="RU003732"/>
    </source>
</evidence>
<evidence type="ECO:0000256" key="7">
    <source>
        <dbReference type="SAM" id="MobiDB-lite"/>
    </source>
</evidence>
<feature type="transmembrane region" description="Helical" evidence="8">
    <location>
        <begin position="662"/>
        <end position="683"/>
    </location>
</feature>
<feature type="transmembrane region" description="Helical" evidence="8">
    <location>
        <begin position="383"/>
        <end position="404"/>
    </location>
</feature>
<dbReference type="InterPro" id="IPR000175">
    <property type="entry name" value="Na/ntran_symport"/>
</dbReference>
<gene>
    <name evidence="9" type="ORF">KUTeg_009709</name>
</gene>
<keyword evidence="10" id="KW-1185">Reference proteome</keyword>
<feature type="transmembrane region" description="Helical" evidence="8">
    <location>
        <begin position="455"/>
        <end position="477"/>
    </location>
</feature>
<feature type="transmembrane region" description="Helical" evidence="8">
    <location>
        <begin position="295"/>
        <end position="317"/>
    </location>
</feature>
<evidence type="ECO:0000313" key="9">
    <source>
        <dbReference type="EMBL" id="KAJ8312336.1"/>
    </source>
</evidence>
<keyword evidence="4 8" id="KW-1133">Transmembrane helix</keyword>
<dbReference type="InterPro" id="IPR037272">
    <property type="entry name" value="SNS_sf"/>
</dbReference>